<dbReference type="EMBL" id="QAPG01010712">
    <property type="protein sequence ID" value="TDZ13391.1"/>
    <property type="molecule type" value="Genomic_DNA"/>
</dbReference>
<keyword evidence="1" id="KW-0732">Signal</keyword>
<proteinExistence type="predicted"/>
<evidence type="ECO:0000313" key="2">
    <source>
        <dbReference type="EMBL" id="TDZ13391.1"/>
    </source>
</evidence>
<evidence type="ECO:0000313" key="3">
    <source>
        <dbReference type="Proteomes" id="UP000295083"/>
    </source>
</evidence>
<accession>A0A4R8PMZ7</accession>
<dbReference type="AlphaFoldDB" id="A0A4R8PMZ7"/>
<name>A0A4R8PMZ7_9PEZI</name>
<reference evidence="2 3" key="1">
    <citation type="submission" date="2018-11" db="EMBL/GenBank/DDBJ databases">
        <title>Genome sequence and assembly of Colletotrichum spinosum.</title>
        <authorList>
            <person name="Gan P."/>
            <person name="Shirasu K."/>
        </authorList>
    </citation>
    <scope>NUCLEOTIDE SEQUENCE [LARGE SCALE GENOMIC DNA]</scope>
    <source>
        <strain evidence="2 3">CBS 515.97</strain>
    </source>
</reference>
<dbReference type="Proteomes" id="UP000295083">
    <property type="component" value="Unassembled WGS sequence"/>
</dbReference>
<organism evidence="2 3">
    <name type="scientific">Colletotrichum spinosum</name>
    <dbReference type="NCBI Taxonomy" id="1347390"/>
    <lineage>
        <taxon>Eukaryota</taxon>
        <taxon>Fungi</taxon>
        <taxon>Dikarya</taxon>
        <taxon>Ascomycota</taxon>
        <taxon>Pezizomycotina</taxon>
        <taxon>Sordariomycetes</taxon>
        <taxon>Hypocreomycetidae</taxon>
        <taxon>Glomerellales</taxon>
        <taxon>Glomerellaceae</taxon>
        <taxon>Colletotrichum</taxon>
        <taxon>Colletotrichum orbiculare species complex</taxon>
    </lineage>
</organism>
<feature type="signal peptide" evidence="1">
    <location>
        <begin position="1"/>
        <end position="17"/>
    </location>
</feature>
<feature type="chain" id="PRO_5020194941" evidence="1">
    <location>
        <begin position="18"/>
        <end position="271"/>
    </location>
</feature>
<gene>
    <name evidence="2" type="ORF">C8035_v004363</name>
</gene>
<protein>
    <submittedName>
        <fullName evidence="2">Uncharacterized protein</fullName>
    </submittedName>
</protein>
<sequence>MFSSTILTLFIFGVANAAPFFDARSLNSTKWTPGHVLQPHEVIIYGEDKRMEVIHRQAYDEMITSMDVLSSKPDENDAEFFNVEHFNHTEHHHHHHHNGTASSSVDRRDCGTSYSMTTDKTFDFIDWDVQMSPVVTADITSMDINVMRGYTVTNSVQVSAGLDVTWIKDKLKNTLGINYSRQWATQTTINIKGTVSPGYSGCMITKPFKTRRTGRAFSGCPGSIKQTGTWQADSYKEGSYDGISWVSGSIMICQKKGSIPLSRCEGSGNFI</sequence>
<evidence type="ECO:0000256" key="1">
    <source>
        <dbReference type="SAM" id="SignalP"/>
    </source>
</evidence>
<keyword evidence="3" id="KW-1185">Reference proteome</keyword>
<comment type="caution">
    <text evidence="2">The sequence shown here is derived from an EMBL/GenBank/DDBJ whole genome shotgun (WGS) entry which is preliminary data.</text>
</comment>